<dbReference type="InterPro" id="IPR036250">
    <property type="entry name" value="AcylCo_DH-like_C"/>
</dbReference>
<accession>A0A4R6DDB5</accession>
<dbReference type="Proteomes" id="UP000295764">
    <property type="component" value="Unassembled WGS sequence"/>
</dbReference>
<protein>
    <submittedName>
        <fullName evidence="3">Alkylation response protein AidB-like acyl-CoA dehydrogenase</fullName>
    </submittedName>
</protein>
<gene>
    <name evidence="3" type="ORF">EDF64_11226</name>
</gene>
<evidence type="ECO:0000259" key="2">
    <source>
        <dbReference type="Pfam" id="PF08028"/>
    </source>
</evidence>
<dbReference type="InterPro" id="IPR046373">
    <property type="entry name" value="Acyl-CoA_Oxase/DH_mid-dom_sf"/>
</dbReference>
<dbReference type="InterPro" id="IPR037069">
    <property type="entry name" value="AcylCoA_DH/ox_N_sf"/>
</dbReference>
<sequence length="380" mass="39761">MRTHTPLPVDELPDTDRLLDRLRDAAPAIDEDASVPADLLTELRTSGLFEMLTTPPDGSPRVPLPAVFRTYERIARADASIAWRVWNGNFGFLHDLLGPAGRDALHSGARDGTPRFANAGQPGRARRTPTGWLVDGRWPLVSGADTADWFVFGALAEDGDAPGTVLRTPLRADQVRIEGDWDGTGLRGAGNRVVVADGAAVLDHLVTVMRPAPGSAEPDGFTPLLLVAPGVSAVTLGIARGALDLATERLREDPRRGADPVHRMGLARADASLRAALGGLLDAAAEVERRRTAGEAVPPRERARTMASMFHAAEVASDALQAAAALGGSASLRRGSALERVLRDGATALRHGNQSATGYPAAGALLIADDGPGPCRGTGG</sequence>
<dbReference type="GO" id="GO:0016627">
    <property type="term" value="F:oxidoreductase activity, acting on the CH-CH group of donors"/>
    <property type="evidence" value="ECO:0007669"/>
    <property type="project" value="InterPro"/>
</dbReference>
<evidence type="ECO:0000256" key="1">
    <source>
        <dbReference type="ARBA" id="ARBA00023002"/>
    </source>
</evidence>
<dbReference type="InterPro" id="IPR009100">
    <property type="entry name" value="AcylCoA_DH/oxidase_NM_dom_sf"/>
</dbReference>
<dbReference type="Gene3D" id="1.20.140.10">
    <property type="entry name" value="Butyryl-CoA Dehydrogenase, subunit A, domain 3"/>
    <property type="match status" value="1"/>
</dbReference>
<dbReference type="GO" id="GO:0050660">
    <property type="term" value="F:flavin adenine dinucleotide binding"/>
    <property type="evidence" value="ECO:0007669"/>
    <property type="project" value="InterPro"/>
</dbReference>
<dbReference type="Gene3D" id="1.10.540.10">
    <property type="entry name" value="Acyl-CoA dehydrogenase/oxidase, N-terminal domain"/>
    <property type="match status" value="1"/>
</dbReference>
<reference evidence="3 4" key="1">
    <citation type="submission" date="2019-03" db="EMBL/GenBank/DDBJ databases">
        <title>Genomic analyses of the natural microbiome of Caenorhabditis elegans.</title>
        <authorList>
            <person name="Samuel B."/>
        </authorList>
    </citation>
    <scope>NUCLEOTIDE SEQUENCE [LARGE SCALE GENOMIC DNA]</scope>
    <source>
        <strain evidence="3 4">JUb65</strain>
    </source>
</reference>
<feature type="domain" description="Acyl-CoA dehydrogenase C-terminal" evidence="2">
    <location>
        <begin position="231"/>
        <end position="351"/>
    </location>
</feature>
<dbReference type="OrthoDB" id="3404950at2"/>
<dbReference type="Gene3D" id="2.40.110.10">
    <property type="entry name" value="Butyryl-CoA Dehydrogenase, subunit A, domain 2"/>
    <property type="match status" value="1"/>
</dbReference>
<dbReference type="SUPFAM" id="SSF56645">
    <property type="entry name" value="Acyl-CoA dehydrogenase NM domain-like"/>
    <property type="match status" value="1"/>
</dbReference>
<proteinExistence type="predicted"/>
<dbReference type="RefSeq" id="WP_133520774.1">
    <property type="nucleotide sequence ID" value="NZ_SNVW01000012.1"/>
</dbReference>
<name>A0A4R6DDB5_9MICO</name>
<evidence type="ECO:0000313" key="3">
    <source>
        <dbReference type="EMBL" id="TDN42383.1"/>
    </source>
</evidence>
<dbReference type="AlphaFoldDB" id="A0A4R6DDB5"/>
<dbReference type="EMBL" id="SNVW01000012">
    <property type="protein sequence ID" value="TDN42383.1"/>
    <property type="molecule type" value="Genomic_DNA"/>
</dbReference>
<dbReference type="InterPro" id="IPR013107">
    <property type="entry name" value="Acyl-CoA_DH_C"/>
</dbReference>
<dbReference type="SUPFAM" id="SSF47203">
    <property type="entry name" value="Acyl-CoA dehydrogenase C-terminal domain-like"/>
    <property type="match status" value="1"/>
</dbReference>
<organism evidence="3 4">
    <name type="scientific">Curtobacterium flaccumfaciens</name>
    <dbReference type="NCBI Taxonomy" id="2035"/>
    <lineage>
        <taxon>Bacteria</taxon>
        <taxon>Bacillati</taxon>
        <taxon>Actinomycetota</taxon>
        <taxon>Actinomycetes</taxon>
        <taxon>Micrococcales</taxon>
        <taxon>Microbacteriaceae</taxon>
        <taxon>Curtobacterium</taxon>
    </lineage>
</organism>
<dbReference type="PIRSF" id="PIRSF016578">
    <property type="entry name" value="HsaA"/>
    <property type="match status" value="1"/>
</dbReference>
<keyword evidence="1" id="KW-0560">Oxidoreductase</keyword>
<evidence type="ECO:0000313" key="4">
    <source>
        <dbReference type="Proteomes" id="UP000295764"/>
    </source>
</evidence>
<dbReference type="Pfam" id="PF08028">
    <property type="entry name" value="Acyl-CoA_dh_2"/>
    <property type="match status" value="1"/>
</dbReference>
<comment type="caution">
    <text evidence="3">The sequence shown here is derived from an EMBL/GenBank/DDBJ whole genome shotgun (WGS) entry which is preliminary data.</text>
</comment>